<dbReference type="Proteomes" id="UP000790709">
    <property type="component" value="Unassembled WGS sequence"/>
</dbReference>
<accession>A0ACB8B006</accession>
<protein>
    <submittedName>
        <fullName evidence="1">Uncharacterized protein</fullName>
    </submittedName>
</protein>
<name>A0ACB8B006_9AGAM</name>
<evidence type="ECO:0000313" key="1">
    <source>
        <dbReference type="EMBL" id="KAH7918882.1"/>
    </source>
</evidence>
<evidence type="ECO:0000313" key="2">
    <source>
        <dbReference type="Proteomes" id="UP000790709"/>
    </source>
</evidence>
<comment type="caution">
    <text evidence="1">The sequence shown here is derived from an EMBL/GenBank/DDBJ whole genome shotgun (WGS) entry which is preliminary data.</text>
</comment>
<gene>
    <name evidence="1" type="ORF">BV22DRAFT_1041432</name>
</gene>
<sequence>MGDSNSADNSYTAPEEGHPVPYDGTSTIEESGQSQPCITKTVHTISQEARDDSNGASMMAIAKGESSIAPPTQSRRDQLERDNTIEGIEGGCTFRVLTFYDLRPATELSGSASLRVWWHIASCHYELWKHGIHHCDINESSLMYYRNAQGVAVGVLNDYDLASIIEGHQGNGRVGTMPFMAIELLDQEGPAGHITPKYHHVVESLIWVLAWVTLRFEHRDGTRLQCKDRPLQAWLSTQAVACGKEKLVFMMLRQHKVIPPPLQAENWEVVQGCLEVLGVHYVTFKRAPVTIAVEEVFEKWLYNSVKGFVG</sequence>
<organism evidence="1 2">
    <name type="scientific">Leucogyrophana mollusca</name>
    <dbReference type="NCBI Taxonomy" id="85980"/>
    <lineage>
        <taxon>Eukaryota</taxon>
        <taxon>Fungi</taxon>
        <taxon>Dikarya</taxon>
        <taxon>Basidiomycota</taxon>
        <taxon>Agaricomycotina</taxon>
        <taxon>Agaricomycetes</taxon>
        <taxon>Agaricomycetidae</taxon>
        <taxon>Boletales</taxon>
        <taxon>Boletales incertae sedis</taxon>
        <taxon>Leucogyrophana</taxon>
    </lineage>
</organism>
<reference evidence="1" key="1">
    <citation type="journal article" date="2021" name="New Phytol.">
        <title>Evolutionary innovations through gain and loss of genes in the ectomycorrhizal Boletales.</title>
        <authorList>
            <person name="Wu G."/>
            <person name="Miyauchi S."/>
            <person name="Morin E."/>
            <person name="Kuo A."/>
            <person name="Drula E."/>
            <person name="Varga T."/>
            <person name="Kohler A."/>
            <person name="Feng B."/>
            <person name="Cao Y."/>
            <person name="Lipzen A."/>
            <person name="Daum C."/>
            <person name="Hundley H."/>
            <person name="Pangilinan J."/>
            <person name="Johnson J."/>
            <person name="Barry K."/>
            <person name="LaButti K."/>
            <person name="Ng V."/>
            <person name="Ahrendt S."/>
            <person name="Min B."/>
            <person name="Choi I.G."/>
            <person name="Park H."/>
            <person name="Plett J.M."/>
            <person name="Magnuson J."/>
            <person name="Spatafora J.W."/>
            <person name="Nagy L.G."/>
            <person name="Henrissat B."/>
            <person name="Grigoriev I.V."/>
            <person name="Yang Z.L."/>
            <person name="Xu J."/>
            <person name="Martin F.M."/>
        </authorList>
    </citation>
    <scope>NUCLEOTIDE SEQUENCE</scope>
    <source>
        <strain evidence="1">KUC20120723A-06</strain>
    </source>
</reference>
<dbReference type="EMBL" id="MU266721">
    <property type="protein sequence ID" value="KAH7918882.1"/>
    <property type="molecule type" value="Genomic_DNA"/>
</dbReference>
<keyword evidence="2" id="KW-1185">Reference proteome</keyword>
<proteinExistence type="predicted"/>